<accession>A0A9D3WHS4</accession>
<evidence type="ECO:0000313" key="2">
    <source>
        <dbReference type="Proteomes" id="UP000828251"/>
    </source>
</evidence>
<protein>
    <submittedName>
        <fullName evidence="1">Uncharacterized protein</fullName>
    </submittedName>
</protein>
<keyword evidence="2" id="KW-1185">Reference proteome</keyword>
<proteinExistence type="predicted"/>
<organism evidence="1 2">
    <name type="scientific">Gossypium stocksii</name>
    <dbReference type="NCBI Taxonomy" id="47602"/>
    <lineage>
        <taxon>Eukaryota</taxon>
        <taxon>Viridiplantae</taxon>
        <taxon>Streptophyta</taxon>
        <taxon>Embryophyta</taxon>
        <taxon>Tracheophyta</taxon>
        <taxon>Spermatophyta</taxon>
        <taxon>Magnoliopsida</taxon>
        <taxon>eudicotyledons</taxon>
        <taxon>Gunneridae</taxon>
        <taxon>Pentapetalae</taxon>
        <taxon>rosids</taxon>
        <taxon>malvids</taxon>
        <taxon>Malvales</taxon>
        <taxon>Malvaceae</taxon>
        <taxon>Malvoideae</taxon>
        <taxon>Gossypium</taxon>
    </lineage>
</organism>
<dbReference type="AlphaFoldDB" id="A0A9D3WHS4"/>
<reference evidence="1 2" key="1">
    <citation type="journal article" date="2021" name="Plant Biotechnol. J.">
        <title>Multi-omics assisted identification of the key and species-specific regulatory components of drought-tolerant mechanisms in Gossypium stocksii.</title>
        <authorList>
            <person name="Yu D."/>
            <person name="Ke L."/>
            <person name="Zhang D."/>
            <person name="Wu Y."/>
            <person name="Sun Y."/>
            <person name="Mei J."/>
            <person name="Sun J."/>
            <person name="Sun Y."/>
        </authorList>
    </citation>
    <scope>NUCLEOTIDE SEQUENCE [LARGE SCALE GENOMIC DNA]</scope>
    <source>
        <strain evidence="2">cv. E1</strain>
        <tissue evidence="1">Leaf</tissue>
    </source>
</reference>
<evidence type="ECO:0000313" key="1">
    <source>
        <dbReference type="EMBL" id="KAH1130107.1"/>
    </source>
</evidence>
<dbReference type="Proteomes" id="UP000828251">
    <property type="component" value="Unassembled WGS sequence"/>
</dbReference>
<dbReference type="EMBL" id="JAIQCV010000001">
    <property type="protein sequence ID" value="KAH1130107.1"/>
    <property type="molecule type" value="Genomic_DNA"/>
</dbReference>
<name>A0A9D3WHS4_9ROSI</name>
<sequence length="147" mass="16763">MNAQQKPITSDKDYMIIIMIYFAEVTNNETNLDQNTQIDMIFKSLSKDFASFQVAYNLGNKTLTLTQLMKELQSYELMLNVSQLVRSVANIVVSSSSKGEGKRTKKDNATVSRPSQVERKIIRKSKDLSKSICFFCSKKGHFKANYK</sequence>
<gene>
    <name evidence="1" type="ORF">J1N35_001485</name>
</gene>
<comment type="caution">
    <text evidence="1">The sequence shown here is derived from an EMBL/GenBank/DDBJ whole genome shotgun (WGS) entry which is preliminary data.</text>
</comment>
<dbReference type="OrthoDB" id="1734886at2759"/>